<keyword evidence="3" id="KW-0441">Lipid A biosynthesis</keyword>
<keyword evidence="6 9" id="KW-0012">Acyltransferase</keyword>
<dbReference type="InterPro" id="IPR029098">
    <property type="entry name" value="Acetyltransf_C"/>
</dbReference>
<keyword evidence="2" id="KW-0444">Lipid biosynthesis</keyword>
<dbReference type="Pfam" id="PF13720">
    <property type="entry name" value="Acetyltransf_11"/>
    <property type="match status" value="1"/>
</dbReference>
<dbReference type="Gene3D" id="2.160.10.10">
    <property type="entry name" value="Hexapeptide repeat proteins"/>
    <property type="match status" value="1"/>
</dbReference>
<dbReference type="GO" id="GO:0016020">
    <property type="term" value="C:membrane"/>
    <property type="evidence" value="ECO:0007669"/>
    <property type="project" value="GOC"/>
</dbReference>
<evidence type="ECO:0000256" key="2">
    <source>
        <dbReference type="ARBA" id="ARBA00022516"/>
    </source>
</evidence>
<dbReference type="InterPro" id="IPR056729">
    <property type="entry name" value="GMPPB_C"/>
</dbReference>
<gene>
    <name evidence="9" type="ORF">C5Y93_07635</name>
</gene>
<evidence type="ECO:0000313" key="9">
    <source>
        <dbReference type="EMBL" id="PQO46697.1"/>
    </source>
</evidence>
<proteinExistence type="predicted"/>
<evidence type="ECO:0000256" key="5">
    <source>
        <dbReference type="ARBA" id="ARBA00023098"/>
    </source>
</evidence>
<evidence type="ECO:0000256" key="3">
    <source>
        <dbReference type="ARBA" id="ARBA00022556"/>
    </source>
</evidence>
<evidence type="ECO:0000259" key="7">
    <source>
        <dbReference type="Pfam" id="PF13720"/>
    </source>
</evidence>
<accession>A0A2S8GQJ8</accession>
<feature type="domain" description="Mannose-1-phosphate guanyltransferase C-terminal" evidence="8">
    <location>
        <begin position="4"/>
        <end position="97"/>
    </location>
</feature>
<dbReference type="Pfam" id="PF25087">
    <property type="entry name" value="GMPPB_C"/>
    <property type="match status" value="1"/>
</dbReference>
<evidence type="ECO:0000259" key="8">
    <source>
        <dbReference type="Pfam" id="PF25087"/>
    </source>
</evidence>
<dbReference type="AlphaFoldDB" id="A0A2S8GQJ8"/>
<comment type="caution">
    <text evidence="9">The sequence shown here is derived from an EMBL/GenBank/DDBJ whole genome shotgun (WGS) entry which is preliminary data.</text>
</comment>
<dbReference type="OrthoDB" id="9807278at2"/>
<dbReference type="Proteomes" id="UP000237819">
    <property type="component" value="Unassembled WGS sequence"/>
</dbReference>
<dbReference type="PIRSF" id="PIRSF000456">
    <property type="entry name" value="UDP-GlcNAc_acltr"/>
    <property type="match status" value="1"/>
</dbReference>
<sequence length="264" mass="27854">MGIHPTAYVHPDADVHPSCDLGPHVVIDGPVRIGAGCRLGPGVIVLGDTEIGAGCSLHSHAVIGDVPQDHKYHGATTFCRIGSGCVIREGVTVHRACVENAATVVGDRCYLMTNSHVAHDCVLADDVTLVSGALLGGHVQVGSRTIISGNAGVHQFVRIGELAMIGAVAMISQDVPPFTLTNHAGEIAGLNSIGLLRAGVSAEERQEIKALFKIIYRTAMTLDRAVDLATELAVTEAGRRFVQFFDHESRRGIRKFSTARKAAA</sequence>
<dbReference type="InterPro" id="IPR010137">
    <property type="entry name" value="Lipid_A_LpxA"/>
</dbReference>
<dbReference type="SUPFAM" id="SSF51161">
    <property type="entry name" value="Trimeric LpxA-like enzymes"/>
    <property type="match status" value="1"/>
</dbReference>
<dbReference type="InterPro" id="IPR037157">
    <property type="entry name" value="Acetyltransf_C_sf"/>
</dbReference>
<evidence type="ECO:0000256" key="6">
    <source>
        <dbReference type="ARBA" id="ARBA00023315"/>
    </source>
</evidence>
<dbReference type="InterPro" id="IPR001451">
    <property type="entry name" value="Hexapep"/>
</dbReference>
<dbReference type="InterPro" id="IPR011004">
    <property type="entry name" value="Trimer_LpxA-like_sf"/>
</dbReference>
<feature type="domain" description="UDP N-acetylglucosamine O-acyltransferase C-terminal" evidence="7">
    <location>
        <begin position="174"/>
        <end position="253"/>
    </location>
</feature>
<dbReference type="Gene3D" id="1.20.1180.10">
    <property type="entry name" value="Udp N-acetylglucosamine O-acyltransferase, C-terminal domain"/>
    <property type="match status" value="1"/>
</dbReference>
<dbReference type="EMBL" id="PUHZ01000008">
    <property type="protein sequence ID" value="PQO46697.1"/>
    <property type="molecule type" value="Genomic_DNA"/>
</dbReference>
<organism evidence="9 10">
    <name type="scientific">Blastopirellula marina</name>
    <dbReference type="NCBI Taxonomy" id="124"/>
    <lineage>
        <taxon>Bacteria</taxon>
        <taxon>Pseudomonadati</taxon>
        <taxon>Planctomycetota</taxon>
        <taxon>Planctomycetia</taxon>
        <taxon>Pirellulales</taxon>
        <taxon>Pirellulaceae</taxon>
        <taxon>Blastopirellula</taxon>
    </lineage>
</organism>
<reference evidence="9 10" key="1">
    <citation type="submission" date="2018-02" db="EMBL/GenBank/DDBJ databases">
        <title>Comparative genomes isolates from brazilian mangrove.</title>
        <authorList>
            <person name="Araujo J.E."/>
            <person name="Taketani R.G."/>
            <person name="Silva M.C.P."/>
            <person name="Loureco M.V."/>
            <person name="Andreote F.D."/>
        </authorList>
    </citation>
    <scope>NUCLEOTIDE SEQUENCE [LARGE SCALE GENOMIC DNA]</scope>
    <source>
        <strain evidence="9 10">Nap-Phe MGV</strain>
    </source>
</reference>
<dbReference type="PANTHER" id="PTHR43480:SF1">
    <property type="entry name" value="ACYL-[ACYL-CARRIER-PROTEIN]--UDP-N-ACETYLGLUCOSAMINE O-ACYLTRANSFERASE, MITOCHONDRIAL-RELATED"/>
    <property type="match status" value="1"/>
</dbReference>
<keyword evidence="1" id="KW-0963">Cytoplasm</keyword>
<name>A0A2S8GQJ8_9BACT</name>
<dbReference type="Pfam" id="PF00132">
    <property type="entry name" value="Hexapep"/>
    <property type="match status" value="1"/>
</dbReference>
<keyword evidence="4 9" id="KW-0808">Transferase</keyword>
<evidence type="ECO:0000256" key="1">
    <source>
        <dbReference type="ARBA" id="ARBA00022490"/>
    </source>
</evidence>
<evidence type="ECO:0000313" key="10">
    <source>
        <dbReference type="Proteomes" id="UP000237819"/>
    </source>
</evidence>
<dbReference type="PANTHER" id="PTHR43480">
    <property type="entry name" value="ACYL-[ACYL-CARRIER-PROTEIN]--UDP-N-ACETYLGLUCOSAMINE O-ACYLTRANSFERASE"/>
    <property type="match status" value="1"/>
</dbReference>
<dbReference type="GO" id="GO:0008780">
    <property type="term" value="F:acyl-[acyl-carrier-protein]-UDP-N-acetylglucosamine O-acyltransferase activity"/>
    <property type="evidence" value="ECO:0007669"/>
    <property type="project" value="InterPro"/>
</dbReference>
<keyword evidence="5" id="KW-0443">Lipid metabolism</keyword>
<dbReference type="GO" id="GO:0009245">
    <property type="term" value="P:lipid A biosynthetic process"/>
    <property type="evidence" value="ECO:0007669"/>
    <property type="project" value="UniProtKB-KW"/>
</dbReference>
<dbReference type="NCBIfam" id="TIGR01852">
    <property type="entry name" value="lipid_A_lpxA"/>
    <property type="match status" value="1"/>
</dbReference>
<protein>
    <submittedName>
        <fullName evidence="9">Acyl-ACP--UDP-N-acetylglucosamine O-acyltransferase</fullName>
    </submittedName>
</protein>
<dbReference type="NCBIfam" id="NF003657">
    <property type="entry name" value="PRK05289.1"/>
    <property type="match status" value="1"/>
</dbReference>
<evidence type="ECO:0000256" key="4">
    <source>
        <dbReference type="ARBA" id="ARBA00022679"/>
    </source>
</evidence>
<dbReference type="RefSeq" id="WP_105334823.1">
    <property type="nucleotide sequence ID" value="NZ_PUHZ01000008.1"/>
</dbReference>